<dbReference type="GeneID" id="111310491"/>
<evidence type="ECO:0000256" key="6">
    <source>
        <dbReference type="SAM" id="Phobius"/>
    </source>
</evidence>
<evidence type="ECO:0000259" key="8">
    <source>
        <dbReference type="Pfam" id="PF08263"/>
    </source>
</evidence>
<keyword evidence="4" id="KW-0677">Repeat</keyword>
<dbReference type="OrthoDB" id="1935138at2759"/>
<organism evidence="9 10">
    <name type="scientific">Durio zibethinus</name>
    <name type="common">Durian</name>
    <dbReference type="NCBI Taxonomy" id="66656"/>
    <lineage>
        <taxon>Eukaryota</taxon>
        <taxon>Viridiplantae</taxon>
        <taxon>Streptophyta</taxon>
        <taxon>Embryophyta</taxon>
        <taxon>Tracheophyta</taxon>
        <taxon>Spermatophyta</taxon>
        <taxon>Magnoliopsida</taxon>
        <taxon>eudicotyledons</taxon>
        <taxon>Gunneridae</taxon>
        <taxon>Pentapetalae</taxon>
        <taxon>rosids</taxon>
        <taxon>malvids</taxon>
        <taxon>Malvales</taxon>
        <taxon>Malvaceae</taxon>
        <taxon>Helicteroideae</taxon>
        <taxon>Durio</taxon>
    </lineage>
</organism>
<keyword evidence="9" id="KW-1185">Reference proteome</keyword>
<feature type="signal peptide" evidence="7">
    <location>
        <begin position="1"/>
        <end position="26"/>
    </location>
</feature>
<dbReference type="InterPro" id="IPR032675">
    <property type="entry name" value="LRR_dom_sf"/>
</dbReference>
<dbReference type="FunFam" id="3.80.10.10:FF:000400">
    <property type="entry name" value="Nuclear pore complex protein NUP107"/>
    <property type="match status" value="1"/>
</dbReference>
<feature type="domain" description="Leucine-rich repeat-containing N-terminal plant-type" evidence="8">
    <location>
        <begin position="261"/>
        <end position="299"/>
    </location>
</feature>
<dbReference type="SUPFAM" id="SSF52058">
    <property type="entry name" value="L domain-like"/>
    <property type="match status" value="1"/>
</dbReference>
<dbReference type="InterPro" id="IPR001611">
    <property type="entry name" value="Leu-rich_rpt"/>
</dbReference>
<gene>
    <name evidence="10" type="primary">LOC111310491</name>
</gene>
<sequence>MSSFLIPFKVMFFLILVLLHSSLVFAFSSSIAALTRGKEAETLLKWKASLDNNTQTLLSSLWVGDSHCSWVGIICDKAESITNLSLPDYGLKGTLHSLNFLFFPNLMRLDLRNNSLYGPIPSHIGNLSKLTFLDLQYNNFSGNIPSEICLLKGLELISLASNEISGSIPLEIGRLSSVSEIYFFDNYLRGSIPASVGNLTYLSVLHLYQNMFCGSIPKEYDRISSKNMISSEIMFFLILVLLHFSSVFASSSSIAALTRGKEAETLLKWKASLDNNTQTLLSSLWVGDFHCSWVGITCDKAESITNLAFQILG</sequence>
<proteinExistence type="predicted"/>
<dbReference type="InterPro" id="IPR053211">
    <property type="entry name" value="DNA_repair-toleration"/>
</dbReference>
<name>A0A6P6ALL9_DURZI</name>
<dbReference type="PANTHER" id="PTHR48060">
    <property type="entry name" value="DNA DAMAGE-REPAIR/TOLERATION PROTEIN DRT100"/>
    <property type="match status" value="1"/>
</dbReference>
<evidence type="ECO:0000256" key="2">
    <source>
        <dbReference type="ARBA" id="ARBA00022614"/>
    </source>
</evidence>
<dbReference type="AlphaFoldDB" id="A0A6P6ALL9"/>
<evidence type="ECO:0000256" key="7">
    <source>
        <dbReference type="SAM" id="SignalP"/>
    </source>
</evidence>
<evidence type="ECO:0000256" key="1">
    <source>
        <dbReference type="ARBA" id="ARBA00004370"/>
    </source>
</evidence>
<protein>
    <submittedName>
        <fullName evidence="10">MDIS1-interacting receptor like kinase 2-like</fullName>
    </submittedName>
</protein>
<dbReference type="Pfam" id="PF08263">
    <property type="entry name" value="LRRNT_2"/>
    <property type="match status" value="2"/>
</dbReference>
<evidence type="ECO:0000256" key="4">
    <source>
        <dbReference type="ARBA" id="ARBA00022737"/>
    </source>
</evidence>
<feature type="transmembrane region" description="Helical" evidence="6">
    <location>
        <begin position="233"/>
        <end position="258"/>
    </location>
</feature>
<dbReference type="Gene3D" id="3.80.10.10">
    <property type="entry name" value="Ribonuclease Inhibitor"/>
    <property type="match status" value="2"/>
</dbReference>
<dbReference type="InterPro" id="IPR013210">
    <property type="entry name" value="LRR_N_plant-typ"/>
</dbReference>
<keyword evidence="6" id="KW-1133">Transmembrane helix</keyword>
<reference evidence="10" key="1">
    <citation type="submission" date="2025-08" db="UniProtKB">
        <authorList>
            <consortium name="RefSeq"/>
        </authorList>
    </citation>
    <scope>IDENTIFICATION</scope>
    <source>
        <tissue evidence="10">Fruit stalk</tissue>
    </source>
</reference>
<feature type="chain" id="PRO_5027654723" evidence="7">
    <location>
        <begin position="27"/>
        <end position="313"/>
    </location>
</feature>
<comment type="subcellular location">
    <subcellularLocation>
        <location evidence="1">Membrane</location>
    </subcellularLocation>
</comment>
<keyword evidence="5 6" id="KW-0472">Membrane</keyword>
<dbReference type="Pfam" id="PF00560">
    <property type="entry name" value="LRR_1"/>
    <property type="match status" value="2"/>
</dbReference>
<evidence type="ECO:0000313" key="9">
    <source>
        <dbReference type="Proteomes" id="UP000515121"/>
    </source>
</evidence>
<keyword evidence="2" id="KW-0433">Leucine-rich repeat</keyword>
<keyword evidence="3 7" id="KW-0732">Signal</keyword>
<feature type="domain" description="Leucine-rich repeat-containing N-terminal plant-type" evidence="8">
    <location>
        <begin position="38"/>
        <end position="76"/>
    </location>
</feature>
<accession>A0A6P6ALL9</accession>
<evidence type="ECO:0000256" key="5">
    <source>
        <dbReference type="ARBA" id="ARBA00023136"/>
    </source>
</evidence>
<dbReference type="RefSeq" id="XP_022765730.1">
    <property type="nucleotide sequence ID" value="XM_022909995.1"/>
</dbReference>
<evidence type="ECO:0000256" key="3">
    <source>
        <dbReference type="ARBA" id="ARBA00022729"/>
    </source>
</evidence>
<dbReference type="PANTHER" id="PTHR48060:SF24">
    <property type="entry name" value="NON-SPECIFIC SERINE_THREONINE PROTEIN KINASE"/>
    <property type="match status" value="1"/>
</dbReference>
<dbReference type="GO" id="GO:0016020">
    <property type="term" value="C:membrane"/>
    <property type="evidence" value="ECO:0007669"/>
    <property type="project" value="UniProtKB-SubCell"/>
</dbReference>
<evidence type="ECO:0000313" key="10">
    <source>
        <dbReference type="RefSeq" id="XP_022765730.1"/>
    </source>
</evidence>
<keyword evidence="6" id="KW-0812">Transmembrane</keyword>
<dbReference type="Proteomes" id="UP000515121">
    <property type="component" value="Unplaced"/>
</dbReference>
<dbReference type="KEGG" id="dzi:111310491"/>